<evidence type="ECO:0000259" key="12">
    <source>
        <dbReference type="Pfam" id="PF21481"/>
    </source>
</evidence>
<evidence type="ECO:0000256" key="1">
    <source>
        <dbReference type="ARBA" id="ARBA00004613"/>
    </source>
</evidence>
<organism evidence="13 14">
    <name type="scientific">Clupea harengus</name>
    <name type="common">Atlantic herring</name>
    <dbReference type="NCBI Taxonomy" id="7950"/>
    <lineage>
        <taxon>Eukaryota</taxon>
        <taxon>Metazoa</taxon>
        <taxon>Chordata</taxon>
        <taxon>Craniata</taxon>
        <taxon>Vertebrata</taxon>
        <taxon>Euteleostomi</taxon>
        <taxon>Actinopterygii</taxon>
        <taxon>Neopterygii</taxon>
        <taxon>Teleostei</taxon>
        <taxon>Clupei</taxon>
        <taxon>Clupeiformes</taxon>
        <taxon>Clupeoidei</taxon>
        <taxon>Clupeidae</taxon>
        <taxon>Clupea</taxon>
    </lineage>
</organism>
<keyword evidence="4" id="KW-0964">Secreted</keyword>
<dbReference type="PANTHER" id="PTHR12113">
    <property type="entry name" value="DICKKOPF3-LIKE 3"/>
    <property type="match status" value="1"/>
</dbReference>
<feature type="region of interest" description="Disordered" evidence="8">
    <location>
        <begin position="1"/>
        <end position="20"/>
    </location>
</feature>
<dbReference type="GO" id="GO:0090090">
    <property type="term" value="P:negative regulation of canonical Wnt signaling pathway"/>
    <property type="evidence" value="ECO:0007669"/>
    <property type="project" value="TreeGrafter"/>
</dbReference>
<dbReference type="FunFam" id="2.10.80.10:FF:000001">
    <property type="entry name" value="Dickkopf WNT-signaling pathway inhibitor 2"/>
    <property type="match status" value="1"/>
</dbReference>
<protein>
    <submittedName>
        <fullName evidence="14">Dickkopf-related protein 1b</fullName>
    </submittedName>
</protein>
<dbReference type="Pfam" id="PF21479">
    <property type="entry name" value="DIKK1-2-4_C-subdom2"/>
    <property type="match status" value="1"/>
</dbReference>
<keyword evidence="9" id="KW-0472">Membrane</keyword>
<keyword evidence="13" id="KW-1185">Reference proteome</keyword>
<keyword evidence="9" id="KW-0812">Transmembrane</keyword>
<dbReference type="KEGG" id="char:105893582"/>
<keyword evidence="7" id="KW-1015">Disulfide bond</keyword>
<dbReference type="InterPro" id="IPR006796">
    <property type="entry name" value="Dickkopf_N"/>
</dbReference>
<evidence type="ECO:0000256" key="8">
    <source>
        <dbReference type="SAM" id="MobiDB-lite"/>
    </source>
</evidence>
<dbReference type="Pfam" id="PF21481">
    <property type="entry name" value="DIKK1-2-4_C-subdom1"/>
    <property type="match status" value="1"/>
</dbReference>
<dbReference type="InterPro" id="IPR048500">
    <property type="entry name" value="DIKK1/2/4_C-subdom1"/>
</dbReference>
<dbReference type="Pfam" id="PF04706">
    <property type="entry name" value="Dickkopf_N"/>
    <property type="match status" value="1"/>
</dbReference>
<accession>A0A6P3VMZ2</accession>
<dbReference type="GO" id="GO:0005615">
    <property type="term" value="C:extracellular space"/>
    <property type="evidence" value="ECO:0007669"/>
    <property type="project" value="TreeGrafter"/>
</dbReference>
<evidence type="ECO:0000256" key="4">
    <source>
        <dbReference type="ARBA" id="ARBA00022525"/>
    </source>
</evidence>
<evidence type="ECO:0000256" key="7">
    <source>
        <dbReference type="ARBA" id="ARBA00023157"/>
    </source>
</evidence>
<evidence type="ECO:0000256" key="9">
    <source>
        <dbReference type="SAM" id="Phobius"/>
    </source>
</evidence>
<sequence>MYKAAVRTSEPSEQKIHPLSKEYSHTDQIPSVCLKTCEYYGYRMLSLSTVFALCLTLAIDVAFAGSVLFNSNAIKNIPGVMSSTHAVSVSPDELTLDSGTQNLALDTLQPVLCAADEECSEDEYCLVSRRACLLCKRRRKRCTRDAMCCPGNHCSNGLCTANDPDLLQQTGIEEVLLSNTNEDNFTVEMQAKAPQQDVTQTLKGQEGDTCLRSSDCSEGYCCARHFWSRICKPVLREGQVCTKHKRKGSHGLEIFQRCDCGEGLSCRTQRGEQLNSKATRSLHTCQRH</sequence>
<dbReference type="CDD" id="cd23272">
    <property type="entry name" value="Dkk1_Cys2"/>
    <property type="match status" value="1"/>
</dbReference>
<evidence type="ECO:0000313" key="13">
    <source>
        <dbReference type="Proteomes" id="UP000515152"/>
    </source>
</evidence>
<keyword evidence="9" id="KW-1133">Transmembrane helix</keyword>
<name>A0A6P3VMZ2_CLUHA</name>
<dbReference type="InterPro" id="IPR039863">
    <property type="entry name" value="DKK1-4"/>
</dbReference>
<evidence type="ECO:0000313" key="14">
    <source>
        <dbReference type="RefSeq" id="XP_012675463.1"/>
    </source>
</evidence>
<keyword evidence="5" id="KW-0879">Wnt signaling pathway</keyword>
<comment type="similarity">
    <text evidence="2">Belongs to the dickkopf family.</text>
</comment>
<evidence type="ECO:0000256" key="5">
    <source>
        <dbReference type="ARBA" id="ARBA00022687"/>
    </source>
</evidence>
<evidence type="ECO:0000259" key="10">
    <source>
        <dbReference type="Pfam" id="PF04706"/>
    </source>
</evidence>
<feature type="domain" description="Dickkopf N-terminal cysteine-rich" evidence="10">
    <location>
        <begin position="113"/>
        <end position="160"/>
    </location>
</feature>
<proteinExistence type="inferred from homology"/>
<evidence type="ECO:0000259" key="11">
    <source>
        <dbReference type="Pfam" id="PF21479"/>
    </source>
</evidence>
<dbReference type="AlphaFoldDB" id="A0A6P3VMZ2"/>
<evidence type="ECO:0000256" key="2">
    <source>
        <dbReference type="ARBA" id="ARBA00010842"/>
    </source>
</evidence>
<feature type="domain" description="Dickkopf-related protein 1/2/4 C-terminal subdomain 1" evidence="12">
    <location>
        <begin position="206"/>
        <end position="235"/>
    </location>
</feature>
<comment type="subcellular location">
    <subcellularLocation>
        <location evidence="1">Secreted</location>
    </subcellularLocation>
</comment>
<dbReference type="Proteomes" id="UP000515152">
    <property type="component" value="Chromosome 23"/>
</dbReference>
<reference evidence="14" key="1">
    <citation type="submission" date="2025-08" db="UniProtKB">
        <authorList>
            <consortium name="RefSeq"/>
        </authorList>
    </citation>
    <scope>IDENTIFICATION</scope>
</reference>
<dbReference type="GO" id="GO:0016055">
    <property type="term" value="P:Wnt signaling pathway"/>
    <property type="evidence" value="ECO:0007669"/>
    <property type="project" value="UniProtKB-KW"/>
</dbReference>
<dbReference type="CTD" id="30197"/>
<feature type="compositionally biased region" description="Basic and acidic residues" evidence="8">
    <location>
        <begin position="10"/>
        <end position="20"/>
    </location>
</feature>
<dbReference type="InterPro" id="IPR047304">
    <property type="entry name" value="Dkk1_Cys2"/>
</dbReference>
<dbReference type="OrthoDB" id="4321958at2759"/>
<keyword evidence="6" id="KW-0732">Signal</keyword>
<dbReference type="Gene3D" id="2.10.80.10">
    <property type="entry name" value="Lipase, subunit A"/>
    <property type="match status" value="1"/>
</dbReference>
<feature type="transmembrane region" description="Helical" evidence="9">
    <location>
        <begin position="45"/>
        <end position="69"/>
    </location>
</feature>
<dbReference type="RefSeq" id="XP_012675463.1">
    <property type="nucleotide sequence ID" value="XM_012820009.3"/>
</dbReference>
<feature type="domain" description="Dickkopf-related protein 1/2/4 C-terminal subdomain 2" evidence="11">
    <location>
        <begin position="238"/>
        <end position="288"/>
    </location>
</feature>
<dbReference type="GO" id="GO:0048019">
    <property type="term" value="F:receptor antagonist activity"/>
    <property type="evidence" value="ECO:0007669"/>
    <property type="project" value="TreeGrafter"/>
</dbReference>
<dbReference type="PANTHER" id="PTHR12113:SF11">
    <property type="entry name" value="DICKKOPF-RELATED PROTEIN 1"/>
    <property type="match status" value="1"/>
</dbReference>
<evidence type="ECO:0000256" key="3">
    <source>
        <dbReference type="ARBA" id="ARBA00022473"/>
    </source>
</evidence>
<keyword evidence="3" id="KW-0217">Developmental protein</keyword>
<gene>
    <name evidence="14" type="primary">dkk1b</name>
</gene>
<dbReference type="GeneID" id="105893582"/>
<dbReference type="InterPro" id="IPR048499">
    <property type="entry name" value="DIKK1/2/4_C-subdom2"/>
</dbReference>
<dbReference type="GO" id="GO:0039706">
    <property type="term" value="F:co-receptor binding"/>
    <property type="evidence" value="ECO:0007669"/>
    <property type="project" value="TreeGrafter"/>
</dbReference>
<evidence type="ECO:0000256" key="6">
    <source>
        <dbReference type="ARBA" id="ARBA00022729"/>
    </source>
</evidence>